<evidence type="ECO:0000256" key="2">
    <source>
        <dbReference type="ARBA" id="ARBA00022649"/>
    </source>
</evidence>
<dbReference type="Pfam" id="PF13508">
    <property type="entry name" value="Acetyltransf_7"/>
    <property type="match status" value="1"/>
</dbReference>
<evidence type="ECO:0000313" key="7">
    <source>
        <dbReference type="EMBL" id="MDU0271742.1"/>
    </source>
</evidence>
<dbReference type="Gene3D" id="3.40.630.30">
    <property type="match status" value="1"/>
</dbReference>
<reference evidence="7" key="1">
    <citation type="submission" date="2023-10" db="EMBL/GenBank/DDBJ databases">
        <title>Genome of Potential pathogenic bacteria in Crohn's disease.</title>
        <authorList>
            <person name="Rodriguez-Palacios A."/>
        </authorList>
    </citation>
    <scope>NUCLEOTIDE SEQUENCE</scope>
    <source>
        <strain evidence="7">CavFT-hAR62</strain>
    </source>
</reference>
<dbReference type="RefSeq" id="WP_007855661.1">
    <property type="nucleotide sequence ID" value="NZ_BAABZF010000001.1"/>
</dbReference>
<evidence type="ECO:0000313" key="8">
    <source>
        <dbReference type="Proteomes" id="UP001181086"/>
    </source>
</evidence>
<organism evidence="7 8">
    <name type="scientific">Phocaeicola dorei</name>
    <dbReference type="NCBI Taxonomy" id="357276"/>
    <lineage>
        <taxon>Bacteria</taxon>
        <taxon>Pseudomonadati</taxon>
        <taxon>Bacteroidota</taxon>
        <taxon>Bacteroidia</taxon>
        <taxon>Bacteroidales</taxon>
        <taxon>Bacteroidaceae</taxon>
        <taxon>Phocaeicola</taxon>
    </lineage>
</organism>
<keyword evidence="2" id="KW-1277">Toxin-antitoxin system</keyword>
<evidence type="ECO:0000256" key="3">
    <source>
        <dbReference type="ARBA" id="ARBA00022679"/>
    </source>
</evidence>
<dbReference type="PANTHER" id="PTHR36449">
    <property type="entry name" value="ACETYLTRANSFERASE-RELATED"/>
    <property type="match status" value="1"/>
</dbReference>
<sequence>MEGRIQYSASDLKIEKLSKSEDLSFFSCGCKDLDLFFQKEIHLCIKYKYVSAYCVKDILDNSIVALFTLSHDSVLLSCDSEKNEFIEEVSDIINGEYQYIFEKQSSFPAINIGHLAVLKEKQGKNIGKNIIDFIISTFIDYNISGCQFITVDSLNNPRTNKFYLKYGFINQTNTDINKTTRRMYFPLKIYD</sequence>
<dbReference type="InterPro" id="IPR016181">
    <property type="entry name" value="Acyl_CoA_acyltransferase"/>
</dbReference>
<dbReference type="Proteomes" id="UP001181086">
    <property type="component" value="Unassembled WGS sequence"/>
</dbReference>
<dbReference type="GO" id="GO:0016747">
    <property type="term" value="F:acyltransferase activity, transferring groups other than amino-acyl groups"/>
    <property type="evidence" value="ECO:0007669"/>
    <property type="project" value="InterPro"/>
</dbReference>
<comment type="caution">
    <text evidence="7">The sequence shown here is derived from an EMBL/GenBank/DDBJ whole genome shotgun (WGS) entry which is preliminary data.</text>
</comment>
<name>A0AAE4LWT9_9BACT</name>
<gene>
    <name evidence="7" type="ORF">RVH45_17970</name>
</gene>
<dbReference type="EMBL" id="JAWDEV010000012">
    <property type="protein sequence ID" value="MDU0271742.1"/>
    <property type="molecule type" value="Genomic_DNA"/>
</dbReference>
<dbReference type="SUPFAM" id="SSF55729">
    <property type="entry name" value="Acyl-CoA N-acyltransferases (Nat)"/>
    <property type="match status" value="1"/>
</dbReference>
<dbReference type="EC" id="2.3.1.-" evidence="7"/>
<keyword evidence="4 7" id="KW-0012">Acyltransferase</keyword>
<dbReference type="InterPro" id="IPR000182">
    <property type="entry name" value="GNAT_dom"/>
</dbReference>
<accession>A0AAE4LWT9</accession>
<evidence type="ECO:0000256" key="4">
    <source>
        <dbReference type="ARBA" id="ARBA00023315"/>
    </source>
</evidence>
<proteinExistence type="predicted"/>
<comment type="catalytic activity">
    <reaction evidence="5">
        <text>glycyl-tRNA(Gly) + acetyl-CoA = N-acetylglycyl-tRNA(Gly) + CoA + H(+)</text>
        <dbReference type="Rhea" id="RHEA:81867"/>
        <dbReference type="Rhea" id="RHEA-COMP:9683"/>
        <dbReference type="Rhea" id="RHEA-COMP:19766"/>
        <dbReference type="ChEBI" id="CHEBI:15378"/>
        <dbReference type="ChEBI" id="CHEBI:57287"/>
        <dbReference type="ChEBI" id="CHEBI:57288"/>
        <dbReference type="ChEBI" id="CHEBI:78522"/>
        <dbReference type="ChEBI" id="CHEBI:232036"/>
    </reaction>
</comment>
<keyword evidence="1" id="KW-0678">Repressor</keyword>
<evidence type="ECO:0000259" key="6">
    <source>
        <dbReference type="Pfam" id="PF13508"/>
    </source>
</evidence>
<dbReference type="AlphaFoldDB" id="A0AAE4LWT9"/>
<keyword evidence="3 7" id="KW-0808">Transferase</keyword>
<evidence type="ECO:0000256" key="5">
    <source>
        <dbReference type="ARBA" id="ARBA00049880"/>
    </source>
</evidence>
<dbReference type="PANTHER" id="PTHR36449:SF1">
    <property type="entry name" value="ACETYLTRANSFERASE"/>
    <property type="match status" value="1"/>
</dbReference>
<evidence type="ECO:0000256" key="1">
    <source>
        <dbReference type="ARBA" id="ARBA00022491"/>
    </source>
</evidence>
<feature type="domain" description="N-acetyltransferase" evidence="6">
    <location>
        <begin position="102"/>
        <end position="169"/>
    </location>
</feature>
<protein>
    <submittedName>
        <fullName evidence="7">GNAT family N-acetyltransferase</fullName>
        <ecNumber evidence="7">2.3.1.-</ecNumber>
    </submittedName>
</protein>